<keyword evidence="3" id="KW-0408">Iron</keyword>
<reference evidence="6" key="2">
    <citation type="journal article" date="2021" name="PeerJ">
        <title>Extensive microbial diversity within the chicken gut microbiome revealed by metagenomics and culture.</title>
        <authorList>
            <person name="Gilroy R."/>
            <person name="Ravi A."/>
            <person name="Getino M."/>
            <person name="Pursley I."/>
            <person name="Horton D.L."/>
            <person name="Alikhan N.F."/>
            <person name="Baker D."/>
            <person name="Gharbi K."/>
            <person name="Hall N."/>
            <person name="Watson M."/>
            <person name="Adriaenssens E.M."/>
            <person name="Foster-Nyarko E."/>
            <person name="Jarju S."/>
            <person name="Secka A."/>
            <person name="Antonio M."/>
            <person name="Oren A."/>
            <person name="Chaudhuri R.R."/>
            <person name="La Ragione R."/>
            <person name="Hildebrand F."/>
            <person name="Pallen M.J."/>
        </authorList>
    </citation>
    <scope>NUCLEOTIDE SEQUENCE</scope>
    <source>
        <strain evidence="6">15467</strain>
    </source>
</reference>
<evidence type="ECO:0000256" key="1">
    <source>
        <dbReference type="ARBA" id="ARBA00022723"/>
    </source>
</evidence>
<dbReference type="InterPro" id="IPR039650">
    <property type="entry name" value="HdrA-like"/>
</dbReference>
<protein>
    <submittedName>
        <fullName evidence="6">CoB--CoM heterodisulfide reductase iron-sulfur subunit A family protein</fullName>
    </submittedName>
</protein>
<dbReference type="GO" id="GO:0016491">
    <property type="term" value="F:oxidoreductase activity"/>
    <property type="evidence" value="ECO:0007669"/>
    <property type="project" value="UniProtKB-KW"/>
</dbReference>
<dbReference type="Gene3D" id="3.40.50.720">
    <property type="entry name" value="NAD(P)-binding Rossmann-like Domain"/>
    <property type="match status" value="1"/>
</dbReference>
<keyword evidence="1" id="KW-0479">Metal-binding</keyword>
<organism evidence="6 7">
    <name type="scientific">Candidatus Egerieousia excrementavium</name>
    <dbReference type="NCBI Taxonomy" id="2840778"/>
    <lineage>
        <taxon>Bacteria</taxon>
        <taxon>Pseudomonadati</taxon>
        <taxon>Bacteroidota</taxon>
        <taxon>Bacteroidia</taxon>
        <taxon>Bacteroidales</taxon>
        <taxon>Candidatus Egerieousia</taxon>
    </lineage>
</organism>
<dbReference type="AlphaFoldDB" id="A0A9D9GYQ4"/>
<dbReference type="SUPFAM" id="SSF51971">
    <property type="entry name" value="Nucleotide-binding domain"/>
    <property type="match status" value="1"/>
</dbReference>
<dbReference type="Pfam" id="PF07992">
    <property type="entry name" value="Pyr_redox_2"/>
    <property type="match status" value="1"/>
</dbReference>
<dbReference type="InterPro" id="IPR023753">
    <property type="entry name" value="FAD/NAD-binding_dom"/>
</dbReference>
<accession>A0A9D9GYQ4</accession>
<dbReference type="EMBL" id="JADINB010000101">
    <property type="protein sequence ID" value="MBO8429172.1"/>
    <property type="molecule type" value="Genomic_DNA"/>
</dbReference>
<evidence type="ECO:0000313" key="6">
    <source>
        <dbReference type="EMBL" id="MBO8429172.1"/>
    </source>
</evidence>
<keyword evidence="4" id="KW-0411">Iron-sulfur</keyword>
<dbReference type="PRINTS" id="PR00420">
    <property type="entry name" value="RNGMNOXGNASE"/>
</dbReference>
<dbReference type="GO" id="GO:0051536">
    <property type="term" value="F:iron-sulfur cluster binding"/>
    <property type="evidence" value="ECO:0007669"/>
    <property type="project" value="UniProtKB-KW"/>
</dbReference>
<feature type="domain" description="FAD/NAD(P)-binding" evidence="5">
    <location>
        <begin position="3"/>
        <end position="111"/>
    </location>
</feature>
<dbReference type="PANTHER" id="PTHR43498">
    <property type="entry name" value="FERREDOXIN:COB-COM HETERODISULFIDE REDUCTASE SUBUNIT A"/>
    <property type="match status" value="1"/>
</dbReference>
<dbReference type="Proteomes" id="UP000823635">
    <property type="component" value="Unassembled WGS sequence"/>
</dbReference>
<gene>
    <name evidence="6" type="ORF">IAC68_04485</name>
</gene>
<reference evidence="6" key="1">
    <citation type="submission" date="2020-10" db="EMBL/GenBank/DDBJ databases">
        <authorList>
            <person name="Gilroy R."/>
        </authorList>
    </citation>
    <scope>NUCLEOTIDE SEQUENCE</scope>
    <source>
        <strain evidence="6">15467</strain>
    </source>
</reference>
<comment type="caution">
    <text evidence="6">The sequence shown here is derived from an EMBL/GenBank/DDBJ whole genome shotgun (WGS) entry which is preliminary data.</text>
</comment>
<evidence type="ECO:0000256" key="3">
    <source>
        <dbReference type="ARBA" id="ARBA00023004"/>
    </source>
</evidence>
<proteinExistence type="predicted"/>
<keyword evidence="2" id="KW-0560">Oxidoreductase</keyword>
<dbReference type="PANTHER" id="PTHR43498:SF1">
    <property type="entry name" value="COB--COM HETERODISULFIDE REDUCTASE IRON-SULFUR SUBUNIT A"/>
    <property type="match status" value="1"/>
</dbReference>
<name>A0A9D9GYQ4_9BACT</name>
<evidence type="ECO:0000313" key="7">
    <source>
        <dbReference type="Proteomes" id="UP000823635"/>
    </source>
</evidence>
<sequence length="339" mass="37694">MNKNVMVIGGGPCGLEASAQLHKMGYNVILIEKEKQLGGHLAKWDRLFPEGIPAREVLDTLIERINGVKCFTETEVVSINLLDKEYNVILSNGITVLSKAVLMTSGFDLFPAEKKEEYGYGIYDRVITNADLENYFKSKNDARIAENPKRIGFVHCVGSRDEKAGNRHCSKVCCATAVKQACEIKALFPDAEVFCFYMDLRMFGRGYEDMYLKAQRDYGIRFIRGRVSEVSETIDRQVIVKAEDTLSGKPLKVTLDLLVLMAGMQNSQAGIRVGNKIGMKRSEDGFFTTKGSILSLQECDKAGIFYAGACTGPKTLPETLNEARAAAISVHNYFYDTEN</sequence>
<evidence type="ECO:0000259" key="5">
    <source>
        <dbReference type="Pfam" id="PF07992"/>
    </source>
</evidence>
<evidence type="ECO:0000256" key="2">
    <source>
        <dbReference type="ARBA" id="ARBA00023002"/>
    </source>
</evidence>
<evidence type="ECO:0000256" key="4">
    <source>
        <dbReference type="ARBA" id="ARBA00023014"/>
    </source>
</evidence>
<dbReference type="GO" id="GO:0046872">
    <property type="term" value="F:metal ion binding"/>
    <property type="evidence" value="ECO:0007669"/>
    <property type="project" value="UniProtKB-KW"/>
</dbReference>